<dbReference type="InterPro" id="IPR036388">
    <property type="entry name" value="WH-like_DNA-bd_sf"/>
</dbReference>
<evidence type="ECO:0000313" key="7">
    <source>
        <dbReference type="EMBL" id="RDT86432.1"/>
    </source>
</evidence>
<evidence type="ECO:0000313" key="17">
    <source>
        <dbReference type="Proteomes" id="UP000259364"/>
    </source>
</evidence>
<evidence type="ECO:0000313" key="8">
    <source>
        <dbReference type="EMBL" id="ROG84972.1"/>
    </source>
</evidence>
<dbReference type="PROSITE" id="PS50043">
    <property type="entry name" value="HTH_LUXR_2"/>
    <property type="match status" value="1"/>
</dbReference>
<dbReference type="Gene3D" id="3.40.50.300">
    <property type="entry name" value="P-loop containing nucleotide triphosphate hydrolases"/>
    <property type="match status" value="1"/>
</dbReference>
<dbReference type="Proteomes" id="UP000275975">
    <property type="component" value="Unassembled WGS sequence"/>
</dbReference>
<dbReference type="InterPro" id="IPR041617">
    <property type="entry name" value="TPR_MalT"/>
</dbReference>
<evidence type="ECO:0000256" key="2">
    <source>
        <dbReference type="ARBA" id="ARBA00023125"/>
    </source>
</evidence>
<dbReference type="InterPro" id="IPR000792">
    <property type="entry name" value="Tscrpt_reg_LuxR_C"/>
</dbReference>
<keyword evidence="3" id="KW-0804">Transcription</keyword>
<feature type="domain" description="HTH luxR-type" evidence="4">
    <location>
        <begin position="853"/>
        <end position="918"/>
    </location>
</feature>
<evidence type="ECO:0000313" key="12">
    <source>
        <dbReference type="EMBL" id="SXG14908.1"/>
    </source>
</evidence>
<dbReference type="Proteomes" id="UP000253559">
    <property type="component" value="Unassembled WGS sequence"/>
</dbReference>
<evidence type="ECO:0000313" key="10">
    <source>
        <dbReference type="EMBL" id="SVN63320.1"/>
    </source>
</evidence>
<evidence type="ECO:0000256" key="1">
    <source>
        <dbReference type="ARBA" id="ARBA00023015"/>
    </source>
</evidence>
<dbReference type="Pfam" id="PF25873">
    <property type="entry name" value="WHD_MalT"/>
    <property type="match status" value="1"/>
</dbReference>
<dbReference type="Proteomes" id="UP000294951">
    <property type="component" value="Unassembled WGS sequence"/>
</dbReference>
<dbReference type="Pfam" id="PF17874">
    <property type="entry name" value="TPR_MalT"/>
    <property type="match status" value="1"/>
</dbReference>
<dbReference type="KEGG" id="kpne:KU54_021475"/>
<dbReference type="EMBL" id="QRCF01000034">
    <property type="protein sequence ID" value="RDT86432.1"/>
    <property type="molecule type" value="Genomic_DNA"/>
</dbReference>
<reference evidence="9 18" key="7">
    <citation type="journal article" date="2019" name="Antimicrob. Agents Chemother.">
        <title>Applying Rapid Whole Genome Sequencing to Predict Phenotypic Antimicrobial Susceptibility Testing Results Among Carbapenem-Resistant Klebsiella pneumoniae Clinical Isolates.</title>
        <authorList>
            <person name="Tamma P.D."/>
            <person name="Fan Y."/>
            <person name="Bergman Y."/>
            <person name="Pertea G."/>
            <person name="Kazmi A."/>
            <person name="Lewis S."/>
            <person name="Carroll K.C."/>
            <person name="Schatz M.C."/>
            <person name="Timp W."/>
            <person name="Simner P.J."/>
        </authorList>
    </citation>
    <scope>NUCLEOTIDE SEQUENCE [LARGE SCALE GENOMIC DNA]</scope>
    <source>
        <strain evidence="9 18">KLPN_104</strain>
    </source>
</reference>
<dbReference type="Pfam" id="PF00196">
    <property type="entry name" value="GerE"/>
    <property type="match status" value="1"/>
</dbReference>
<evidence type="ECO:0000313" key="15">
    <source>
        <dbReference type="Proteomes" id="UP000257587"/>
    </source>
</evidence>
<dbReference type="PRINTS" id="PR00038">
    <property type="entry name" value="HTHLUXR"/>
</dbReference>
<dbReference type="Proteomes" id="UP000485085">
    <property type="component" value="Unassembled WGS sequence"/>
</dbReference>
<dbReference type="PANTHER" id="PTHR44688:SF16">
    <property type="entry name" value="DNA-BINDING TRANSCRIPTIONAL ACTIVATOR DEVR_DOSR"/>
    <property type="match status" value="1"/>
</dbReference>
<dbReference type="Proteomes" id="UP000259364">
    <property type="component" value="Unassembled WGS sequence"/>
</dbReference>
<dbReference type="SMART" id="SM00421">
    <property type="entry name" value="HTH_LUXR"/>
    <property type="match status" value="1"/>
</dbReference>
<evidence type="ECO:0000313" key="6">
    <source>
        <dbReference type="EMBL" id="RBZ17792.1"/>
    </source>
</evidence>
<dbReference type="EMBL" id="MPYG04000247">
    <property type="protein sequence ID" value="ROG84972.1"/>
    <property type="molecule type" value="Genomic_DNA"/>
</dbReference>
<reference evidence="6" key="3">
    <citation type="submission" date="2018-08" db="EMBL/GenBank/DDBJ databases">
        <title>Klebsiella pneumoniae genome sequencing and assembly.</title>
        <authorList>
            <person name="Martins R.C.R."/>
            <person name="Perdigao-Neto L.V."/>
            <person name="Costa S.F."/>
            <person name="Levin A.S.S."/>
        </authorList>
    </citation>
    <scope>NUCLEOTIDE SEQUENCE</scope>
    <source>
        <strain evidence="6">BC_5001</strain>
    </source>
</reference>
<evidence type="ECO:0000256" key="3">
    <source>
        <dbReference type="ARBA" id="ARBA00023163"/>
    </source>
</evidence>
<dbReference type="EMBL" id="SMTN01000033">
    <property type="protein sequence ID" value="TDJ94095.1"/>
    <property type="molecule type" value="Genomic_DNA"/>
</dbReference>
<dbReference type="GO" id="GO:0006355">
    <property type="term" value="P:regulation of DNA-templated transcription"/>
    <property type="evidence" value="ECO:0007669"/>
    <property type="project" value="InterPro"/>
</dbReference>
<dbReference type="EMBL" id="UIUC01000004">
    <property type="protein sequence ID" value="SVN63320.1"/>
    <property type="molecule type" value="Genomic_DNA"/>
</dbReference>
<evidence type="ECO:0000313" key="13">
    <source>
        <dbReference type="EMBL" id="TDJ94095.1"/>
    </source>
</evidence>
<dbReference type="Proteomes" id="UP000254657">
    <property type="component" value="Unassembled WGS sequence"/>
</dbReference>
<evidence type="ECO:0000313" key="22">
    <source>
        <dbReference type="Proteomes" id="UP000485085"/>
    </source>
</evidence>
<dbReference type="PROSITE" id="PS00622">
    <property type="entry name" value="HTH_LUXR_1"/>
    <property type="match status" value="1"/>
</dbReference>
<dbReference type="EMBL" id="VSSY01000047">
    <property type="protein sequence ID" value="TYL72200.1"/>
    <property type="molecule type" value="Genomic_DNA"/>
</dbReference>
<evidence type="ECO:0000313" key="19">
    <source>
        <dbReference type="Proteomes" id="UP000283322"/>
    </source>
</evidence>
<dbReference type="EMBL" id="UJHH01000029">
    <property type="protein sequence ID" value="SWF76704.1"/>
    <property type="molecule type" value="Genomic_DNA"/>
</dbReference>
<accession>A0A0J2GGK3</accession>
<dbReference type="Gene3D" id="1.10.10.10">
    <property type="entry name" value="Winged helix-like DNA-binding domain superfamily/Winged helix DNA-binding domain"/>
    <property type="match status" value="1"/>
</dbReference>
<dbReference type="InterPro" id="IPR027417">
    <property type="entry name" value="P-loop_NTPase"/>
</dbReference>
<dbReference type="SUPFAM" id="SSF46894">
    <property type="entry name" value="C-terminal effector domain of the bipartite response regulators"/>
    <property type="match status" value="1"/>
</dbReference>
<dbReference type="PANTHER" id="PTHR44688">
    <property type="entry name" value="DNA-BINDING TRANSCRIPTIONAL ACTIVATOR DEVR_DOSR"/>
    <property type="match status" value="1"/>
</dbReference>
<reference evidence="8 19" key="5">
    <citation type="submission" date="2018-10" db="EMBL/GenBank/DDBJ databases">
        <authorList>
            <person name="Vanduin D."/>
            <person name="Fouts D."/>
            <person name="Wright M."/>
            <person name="Sutton G."/>
            <person name="Nguyen K."/>
            <person name="Kreiswirth B."/>
            <person name="Chen L."/>
            <person name="Rojas L."/>
            <person name="Hujer A."/>
            <person name="Hujer K."/>
            <person name="Bonomo R."/>
            <person name="Adams M."/>
        </authorList>
    </citation>
    <scope>NUCLEOTIDE SEQUENCE [LARGE SCALE GENOMIC DNA]</scope>
    <source>
        <strain evidence="8 19">CRK0165</strain>
    </source>
</reference>
<proteinExistence type="predicted"/>
<dbReference type="InterPro" id="IPR011990">
    <property type="entry name" value="TPR-like_helical_dom_sf"/>
</dbReference>
<evidence type="ECO:0000313" key="18">
    <source>
        <dbReference type="Proteomes" id="UP000275975"/>
    </source>
</evidence>
<dbReference type="EMBL" id="WNPO01000047">
    <property type="protein sequence ID" value="MUA43216.1"/>
    <property type="molecule type" value="Genomic_DNA"/>
</dbReference>
<dbReference type="RefSeq" id="WP_004171222.1">
    <property type="nucleotide sequence ID" value="NZ_AP018671.1"/>
</dbReference>
<dbReference type="Gene3D" id="1.25.40.10">
    <property type="entry name" value="Tetratricopeptide repeat domain"/>
    <property type="match status" value="1"/>
</dbReference>
<dbReference type="Proteomes" id="UP000322977">
    <property type="component" value="Unassembled WGS sequence"/>
</dbReference>
<comment type="caution">
    <text evidence="12">The sequence shown here is derived from an EMBL/GenBank/DDBJ whole genome shotgun (WGS) entry which is preliminary data.</text>
</comment>
<dbReference type="Proteomes" id="UP000283322">
    <property type="component" value="Unassembled WGS sequence"/>
</dbReference>
<keyword evidence="1" id="KW-0805">Transcription regulation</keyword>
<keyword evidence="2" id="KW-0238">DNA-binding</keyword>
<evidence type="ECO:0000313" key="20">
    <source>
        <dbReference type="Proteomes" id="UP000294951"/>
    </source>
</evidence>
<dbReference type="Proteomes" id="UP000258905">
    <property type="component" value="Unassembled WGS sequence"/>
</dbReference>
<reference evidence="9" key="6">
    <citation type="submission" date="2018-10" db="EMBL/GenBank/DDBJ databases">
        <authorList>
            <person name="Fan Y."/>
            <person name="Timp W."/>
            <person name="Bergman Y."/>
            <person name="Tamma P."/>
            <person name="Simner P."/>
        </authorList>
    </citation>
    <scope>NUCLEOTIDE SEQUENCE</scope>
    <source>
        <strain evidence="9">KLPN_104</strain>
    </source>
</reference>
<evidence type="ECO:0000313" key="16">
    <source>
        <dbReference type="Proteomes" id="UP000258905"/>
    </source>
</evidence>
<sequence>MKPLDLEGRQSPSLVSGPLRLTRGLPLILTKFVPPRSSIQLLERPRLLQLLNPVQQCRLGVVCAGAGFGKTTLLAQWHQQMVAQGERIAWLSLDEDDDDVWQFIPYLLQALRPLYADWDADFWRDMEEQKLSSSEQLLAGLINQLHYCPHDVYLIIDDFHVINDRGVYEAVGYLIKHAPAALHLIIGSRFHPNLALSQLQAQDQLVEIYDRDLQFTLEETKHYFSRTVALPLSNHHAQRLQSVTEGWIAGMKIASLSAELQHDPEHLLRNMHGGTRSIARYLKEVVLDPLPEEVLDFLVKTSFLSRLNAELCNAVTGRDDSKAMLTWIERHNLFLSALDEQGYWFRYHPLLQENLRTMLQQNNDIDRKQLHELASHWFVEQKLWSEAVRHALSAGKPVHSPVQDGASAQSLAEEGDIDTLISWMHHLPPSTDPSRIDLQINLAWALAHYFHFDESRQLLDNLDQMVLHHREDLTRSTWCKLRVVRAICEAFAENIPESLAIVQPLLAEVPCGDTWVDGLICNILSYCHVVNQRYHDALEVQQHMPSPESPLDNLFVSVYRAFIIAQCHLCQGDLGKAGWYAEKTLRQAECYTGTQSTSGATLAPLLAEIAYECQRGDSPEHLPADRLEFIDRFSPPDALSRCYTYLARQALDNDMPYEAERLLEHAQRLAVSRGWQRLQAMLLAEQVRVRLQRGNVTGAEQLQRQLEQMAASFRMDAEHPCQRAIVMSASLSRSRLLLARGQAPQACVLLAEMVSDQESRGDRLTAARLRTLWSLALWNSGKTAAARTTFQPVVQLAEQQHLTGLFLDAGDTLQPLLAGMNETSSACKEKGGVHEPWADKRAPADGTPFNSGSPDIPGELSEREFQILQLIAEGQMNKEIARSLAISAETVKWHIKNIYAKLKVNSRTQAMSRALEMKLLD</sequence>
<protein>
    <submittedName>
        <fullName evidence="5">Helix-turn-helix transcriptional regulator</fullName>
    </submittedName>
    <submittedName>
        <fullName evidence="12">Transcriptional regulator AcoK</fullName>
        <ecNumber evidence="12">2.7.11.1</ecNumber>
    </submittedName>
</protein>
<reference evidence="13 20" key="8">
    <citation type="submission" date="2019-03" db="EMBL/GenBank/DDBJ databases">
        <title>Multidrug-Resistant Klebsiella pneumoniae Clinical Bloodstream Isolates in Shanghai, China.</title>
        <authorList>
            <person name="Wang S."/>
        </authorList>
    </citation>
    <scope>NUCLEOTIDE SEQUENCE [LARGE SCALE GENOMIC DNA]</scope>
    <source>
        <strain evidence="13 20">RJ1071</strain>
    </source>
</reference>
<dbReference type="KEGG" id="kpnu:LI86_21315"/>
<dbReference type="EMBL" id="RDAM01000001">
    <property type="protein sequence ID" value="RRF08171.1"/>
    <property type="molecule type" value="Genomic_DNA"/>
</dbReference>
<dbReference type="InterPro" id="IPR016032">
    <property type="entry name" value="Sig_transdc_resp-reg_C-effctor"/>
</dbReference>
<evidence type="ECO:0000313" key="21">
    <source>
        <dbReference type="Proteomes" id="UP000322977"/>
    </source>
</evidence>
<organism evidence="12 15">
    <name type="scientific">Klebsiella pneumoniae</name>
    <dbReference type="NCBI Taxonomy" id="573"/>
    <lineage>
        <taxon>Bacteria</taxon>
        <taxon>Pseudomonadati</taxon>
        <taxon>Pseudomonadota</taxon>
        <taxon>Gammaproteobacteria</taxon>
        <taxon>Enterobacterales</taxon>
        <taxon>Enterobacteriaceae</taxon>
        <taxon>Klebsiella/Raoultella group</taxon>
        <taxon>Klebsiella</taxon>
        <taxon>Klebsiella pneumoniae complex</taxon>
    </lineage>
</organism>
<gene>
    <name evidence="12" type="primary">acoK</name>
    <name evidence="8" type="ORF">BL124_00032265</name>
    <name evidence="6" type="ORF">DM078_24720</name>
    <name evidence="7" type="ORF">DW286_23465</name>
    <name evidence="13" type="ORF">E1814_23115</name>
    <name evidence="9" type="ORF">EAO17_19195</name>
    <name evidence="14" type="ORF">FXN67_27160</name>
    <name evidence="5" type="ORF">GNF00_25565</name>
    <name evidence="12" type="ORF">SAMEA3499874_02242</name>
    <name evidence="10" type="ORF">SAMEA3649591_01412</name>
    <name evidence="11" type="ORF">SAMEA3720909_04700</name>
</gene>
<dbReference type="InterPro" id="IPR059106">
    <property type="entry name" value="WHD_MalT"/>
</dbReference>
<reference evidence="14 21" key="9">
    <citation type="submission" date="2019-08" db="EMBL/GenBank/DDBJ databases">
        <title>Phenotypic and genetic characterization of extended-spectrum b-lactamase-producing hypermucoviscous Klebsiella pneumoniae from Chile.</title>
        <authorList>
            <person name="Morales-Leon F."/>
            <person name="Caro C."/>
            <person name="Opazo-Capurro A."/>
            <person name="Lincopan N."/>
            <person name="Dominguez-Yevenes M."/>
            <person name="Lima C."/>
            <person name="Bello-Toledo H."/>
            <person name="Gonzalez-Rocha G."/>
        </authorList>
    </citation>
    <scope>NUCLEOTIDE SEQUENCE [LARGE SCALE GENOMIC DNA]</scope>
    <source>
        <strain evidence="14 21">UCO-494</strain>
    </source>
</reference>
<evidence type="ECO:0000313" key="9">
    <source>
        <dbReference type="EMBL" id="RRF08171.1"/>
    </source>
</evidence>
<reference evidence="5 22" key="10">
    <citation type="submission" date="2019-11" db="EMBL/GenBank/DDBJ databases">
        <title>Emergence of a novel subclone of carbapenem-resistant Klebsiella pneumoniae ST11 with enhanced virulence and transmissibility: a molecular epidemiological, clinical, genomic study.</title>
        <authorList>
            <person name="Zhou K."/>
        </authorList>
    </citation>
    <scope>NUCLEOTIDE SEQUENCE [LARGE SCALE GENOMIC DNA]</scope>
    <source>
        <strain evidence="5 22">KP_38044</strain>
    </source>
</reference>
<evidence type="ECO:0000313" key="11">
    <source>
        <dbReference type="EMBL" id="SWF76704.1"/>
    </source>
</evidence>
<reference evidence="15 16" key="4">
    <citation type="submission" date="2018-08" db="EMBL/GenBank/DDBJ databases">
        <authorList>
            <consortium name="Pathogen Informatics"/>
        </authorList>
    </citation>
    <scope>NUCLEOTIDE SEQUENCE [LARGE SCALE GENOMIC DNA]</scope>
    <source>
        <strain evidence="12 15">EuSCAPE_AT002</strain>
        <strain evidence="10 16">EuSCAPE_GR003</strain>
        <strain evidence="11 17">EuSCAPE_UK014</strain>
    </source>
</reference>
<evidence type="ECO:0000313" key="5">
    <source>
        <dbReference type="EMBL" id="MUA43216.1"/>
    </source>
</evidence>
<evidence type="ECO:0000259" key="4">
    <source>
        <dbReference type="PROSITE" id="PS50043"/>
    </source>
</evidence>
<dbReference type="GO" id="GO:0004674">
    <property type="term" value="F:protein serine/threonine kinase activity"/>
    <property type="evidence" value="ECO:0007669"/>
    <property type="project" value="UniProtKB-EC"/>
</dbReference>
<dbReference type="SUPFAM" id="SSF52540">
    <property type="entry name" value="P-loop containing nucleoside triphosphate hydrolases"/>
    <property type="match status" value="1"/>
</dbReference>
<reference evidence="6" key="2">
    <citation type="submission" date="2018-07" db="EMBL/GenBank/DDBJ databases">
        <authorList>
            <person name="Martins R.C."/>
            <person name="Perdigao-Neto L.V."/>
            <person name="Costa S.F."/>
            <person name="Levin A.S.S."/>
        </authorList>
    </citation>
    <scope>NUCLEOTIDE SEQUENCE</scope>
    <source>
        <strain evidence="6">BC_5001</strain>
    </source>
</reference>
<dbReference type="EMBL" id="QOHW01000028">
    <property type="protein sequence ID" value="RBZ17792.1"/>
    <property type="molecule type" value="Genomic_DNA"/>
</dbReference>
<dbReference type="AlphaFoldDB" id="A0A098C5K7"/>
<dbReference type="GO" id="GO:0003677">
    <property type="term" value="F:DNA binding"/>
    <property type="evidence" value="ECO:0007669"/>
    <property type="project" value="UniProtKB-KW"/>
</dbReference>
<dbReference type="Proteomes" id="UP000257587">
    <property type="component" value="Unassembled WGS sequence"/>
</dbReference>
<dbReference type="CDD" id="cd06170">
    <property type="entry name" value="LuxR_C_like"/>
    <property type="match status" value="1"/>
</dbReference>
<name>A0A098C5K7_KLEPN</name>
<keyword evidence="12" id="KW-0808">Transferase</keyword>
<dbReference type="EC" id="2.7.11.1" evidence="12"/>
<dbReference type="EMBL" id="UKAW01000005">
    <property type="protein sequence ID" value="SXG14908.1"/>
    <property type="molecule type" value="Genomic_DNA"/>
</dbReference>
<accession>A0A098C5K7</accession>
<evidence type="ECO:0000313" key="14">
    <source>
        <dbReference type="EMBL" id="TYL72200.1"/>
    </source>
</evidence>
<reference evidence="7" key="1">
    <citation type="submission" date="2018-07" db="EMBL/GenBank/DDBJ databases">
        <title>Draft genome sequence of Klebsiella pneumoniae K293.</title>
        <authorList>
            <person name="He F."/>
        </authorList>
    </citation>
    <scope>NUCLEOTIDE SEQUENCE</scope>
    <source>
        <strain evidence="7">K293</strain>
    </source>
</reference>